<dbReference type="Gene3D" id="1.10.510.10">
    <property type="entry name" value="Transferase(Phosphotransferase) domain 1"/>
    <property type="match status" value="1"/>
</dbReference>
<dbReference type="AlphaFoldDB" id="A0A670JPR0"/>
<dbReference type="InterPro" id="IPR011009">
    <property type="entry name" value="Kinase-like_dom_sf"/>
</dbReference>
<dbReference type="InterPro" id="IPR051180">
    <property type="entry name" value="IKK"/>
</dbReference>
<evidence type="ECO:0000256" key="6">
    <source>
        <dbReference type="ARBA" id="ARBA00022777"/>
    </source>
</evidence>
<dbReference type="GO" id="GO:0045089">
    <property type="term" value="P:positive regulation of innate immune response"/>
    <property type="evidence" value="ECO:0007669"/>
    <property type="project" value="UniProtKB-ARBA"/>
</dbReference>
<dbReference type="FunFam" id="1.10.510.10:FF:000100">
    <property type="entry name" value="inhibitor of nuclear factor kappa-B kinase subunit epsilon"/>
    <property type="match status" value="1"/>
</dbReference>
<dbReference type="PROSITE" id="PS00107">
    <property type="entry name" value="PROTEIN_KINASE_ATP"/>
    <property type="match status" value="1"/>
</dbReference>
<evidence type="ECO:0000313" key="11">
    <source>
        <dbReference type="Proteomes" id="UP000472272"/>
    </source>
</evidence>
<dbReference type="FunFam" id="3.30.200.20:FF:000106">
    <property type="entry name" value="serine/threonine-protein kinase TBK1 isoform X1"/>
    <property type="match status" value="1"/>
</dbReference>
<keyword evidence="2" id="KW-0963">Cytoplasm</keyword>
<organism evidence="10 11">
    <name type="scientific">Podarcis muralis</name>
    <name type="common">Wall lizard</name>
    <name type="synonym">Lacerta muralis</name>
    <dbReference type="NCBI Taxonomy" id="64176"/>
    <lineage>
        <taxon>Eukaryota</taxon>
        <taxon>Metazoa</taxon>
        <taxon>Chordata</taxon>
        <taxon>Craniata</taxon>
        <taxon>Vertebrata</taxon>
        <taxon>Euteleostomi</taxon>
        <taxon>Lepidosauria</taxon>
        <taxon>Squamata</taxon>
        <taxon>Bifurcata</taxon>
        <taxon>Unidentata</taxon>
        <taxon>Episquamata</taxon>
        <taxon>Laterata</taxon>
        <taxon>Lacertibaenia</taxon>
        <taxon>Lacertidae</taxon>
        <taxon>Podarcis</taxon>
    </lineage>
</organism>
<reference evidence="10 11" key="1">
    <citation type="journal article" date="2019" name="Proc. Natl. Acad. Sci. U.S.A.">
        <title>Regulatory changes in pterin and carotenoid genes underlie balanced color polymorphisms in the wall lizard.</title>
        <authorList>
            <person name="Andrade P."/>
            <person name="Pinho C."/>
            <person name="Perez I de Lanuza G."/>
            <person name="Afonso S."/>
            <person name="Brejcha J."/>
            <person name="Rubin C.J."/>
            <person name="Wallerman O."/>
            <person name="Pereira P."/>
            <person name="Sabatino S.J."/>
            <person name="Bellati A."/>
            <person name="Pellitteri-Rosa D."/>
            <person name="Bosakova Z."/>
            <person name="Bunikis I."/>
            <person name="Carretero M.A."/>
            <person name="Feiner N."/>
            <person name="Marsik P."/>
            <person name="Pauperio F."/>
            <person name="Salvi D."/>
            <person name="Soler L."/>
            <person name="While G.M."/>
            <person name="Uller T."/>
            <person name="Font E."/>
            <person name="Andersson L."/>
            <person name="Carneiro M."/>
        </authorList>
    </citation>
    <scope>NUCLEOTIDE SEQUENCE</scope>
</reference>
<evidence type="ECO:0000256" key="8">
    <source>
        <dbReference type="PROSITE-ProRule" id="PRU10141"/>
    </source>
</evidence>
<dbReference type="GeneTree" id="ENSGT00950000182937"/>
<dbReference type="PANTHER" id="PTHR22969">
    <property type="entry name" value="IKB KINASE"/>
    <property type="match status" value="1"/>
</dbReference>
<keyword evidence="11" id="KW-1185">Reference proteome</keyword>
<evidence type="ECO:0000256" key="2">
    <source>
        <dbReference type="ARBA" id="ARBA00022490"/>
    </source>
</evidence>
<evidence type="ECO:0000256" key="5">
    <source>
        <dbReference type="ARBA" id="ARBA00022741"/>
    </source>
</evidence>
<evidence type="ECO:0000259" key="9">
    <source>
        <dbReference type="PROSITE" id="PS50011"/>
    </source>
</evidence>
<dbReference type="Ensembl" id="ENSPMRT00000028719.1">
    <property type="protein sequence ID" value="ENSPMRP00000027073.1"/>
    <property type="gene ID" value="ENSPMRG00000016680.1"/>
</dbReference>
<dbReference type="InterPro" id="IPR017441">
    <property type="entry name" value="Protein_kinase_ATP_BS"/>
</dbReference>
<dbReference type="CDD" id="cd21954">
    <property type="entry name" value="TBK1_C"/>
    <property type="match status" value="1"/>
</dbReference>
<feature type="domain" description="Protein kinase" evidence="9">
    <location>
        <begin position="9"/>
        <end position="310"/>
    </location>
</feature>
<evidence type="ECO:0000256" key="7">
    <source>
        <dbReference type="ARBA" id="ARBA00022840"/>
    </source>
</evidence>
<evidence type="ECO:0000313" key="10">
    <source>
        <dbReference type="Ensembl" id="ENSPMRP00000027073.1"/>
    </source>
</evidence>
<dbReference type="SUPFAM" id="SSF56112">
    <property type="entry name" value="Protein kinase-like (PK-like)"/>
    <property type="match status" value="1"/>
</dbReference>
<dbReference type="Gene3D" id="3.10.20.90">
    <property type="entry name" value="Phosphatidylinositol 3-kinase Catalytic Subunit, Chain A, domain 1"/>
    <property type="match status" value="1"/>
</dbReference>
<protein>
    <submittedName>
        <fullName evidence="10">TANK binding kinase 1</fullName>
    </submittedName>
</protein>
<keyword evidence="6" id="KW-0418">Kinase</keyword>
<comment type="subcellular location">
    <subcellularLocation>
        <location evidence="1">Cytoplasm</location>
    </subcellularLocation>
</comment>
<dbReference type="GO" id="GO:0010628">
    <property type="term" value="P:positive regulation of gene expression"/>
    <property type="evidence" value="ECO:0007669"/>
    <property type="project" value="UniProtKB-ARBA"/>
</dbReference>
<dbReference type="InterPro" id="IPR041087">
    <property type="entry name" value="TBK1_ULD"/>
</dbReference>
<dbReference type="Gene3D" id="1.20.1270.420">
    <property type="match status" value="1"/>
</dbReference>
<gene>
    <name evidence="10" type="primary">TBK1</name>
</gene>
<keyword evidence="7 8" id="KW-0067">ATP-binding</keyword>
<dbReference type="PANTHER" id="PTHR22969:SF14">
    <property type="entry name" value="SERINE_THREONINE-PROTEIN KINASE TBK1"/>
    <property type="match status" value="1"/>
</dbReference>
<dbReference type="GO" id="GO:0005737">
    <property type="term" value="C:cytoplasm"/>
    <property type="evidence" value="ECO:0007669"/>
    <property type="project" value="UniProtKB-SubCell"/>
</dbReference>
<dbReference type="Pfam" id="PF00069">
    <property type="entry name" value="Pkinase"/>
    <property type="match status" value="1"/>
</dbReference>
<accession>A0A670JPR0</accession>
<keyword evidence="5 8" id="KW-0547">Nucleotide-binding</keyword>
<dbReference type="PROSITE" id="PS50011">
    <property type="entry name" value="PROTEIN_KINASE_DOM"/>
    <property type="match status" value="1"/>
</dbReference>
<dbReference type="GO" id="GO:0009967">
    <property type="term" value="P:positive regulation of signal transduction"/>
    <property type="evidence" value="ECO:0007669"/>
    <property type="project" value="UniProtKB-ARBA"/>
</dbReference>
<feature type="binding site" evidence="8">
    <location>
        <position position="38"/>
    </location>
    <ligand>
        <name>ATP</name>
        <dbReference type="ChEBI" id="CHEBI:30616"/>
    </ligand>
</feature>
<dbReference type="SMART" id="SM00220">
    <property type="entry name" value="S_TKc"/>
    <property type="match status" value="1"/>
</dbReference>
<dbReference type="GO" id="GO:0004674">
    <property type="term" value="F:protein serine/threonine kinase activity"/>
    <property type="evidence" value="ECO:0007669"/>
    <property type="project" value="UniProtKB-KW"/>
</dbReference>
<dbReference type="GO" id="GO:0005524">
    <property type="term" value="F:ATP binding"/>
    <property type="evidence" value="ECO:0007669"/>
    <property type="project" value="UniProtKB-UniRule"/>
</dbReference>
<evidence type="ECO:0000256" key="1">
    <source>
        <dbReference type="ARBA" id="ARBA00004496"/>
    </source>
</evidence>
<reference evidence="10" key="2">
    <citation type="submission" date="2025-08" db="UniProtKB">
        <authorList>
            <consortium name="Ensembl"/>
        </authorList>
    </citation>
    <scope>IDENTIFICATION</scope>
</reference>
<evidence type="ECO:0000256" key="3">
    <source>
        <dbReference type="ARBA" id="ARBA00022527"/>
    </source>
</evidence>
<sequence>MQSTSNYLWLLSDILGQGATANVFRGRHKKTGDLYAVKVFNNFSFLRPVDVQMREFEVLKKLNHKNIVKLFAIEEETTSRHKVLVMEFCPCGSLYTVLEEPANAYGLPEAEFLIVLRDVVAGMNHLRENGIVHRDIKPGNIMRVIGEDGQSVYKLTDFGAARELDDDEQFVSLYGTEEYLHPDMYERAVLRKEHQKKYGATVDLWSIGVTFYHAATGSLPFRPFEGPRRNKEVMYKIITGKLSGAISGVQKAENGPIEWSRDMPVSCSLSKGLQVLLTPVLANILEADQEKCWGFDQFFAETSDILHRIIIHVFSLQQMTTKIASVNQELIYEGRRLVLEPSRLAQSFPRTTEENPIIVVSREAFLLPKVHQRYDLDTDASMAKAVTGVVCYACRVAHALLLYQELMRKGIRWLIEIIKEDYNETLHKKTEVVIKLEFCNRNIEKAGEIYQNMYQNNLAPSEVDEISDIHSKLLRLSSSRGTIESSLQDIKSKLCPNGLLSDGWTNQEVHAYWHVPERLQVLLSSITEIYYQFKKDKAERRLPYNEEQIHKFDKQKLFLHATKAMTLFKEECVTKYEVFFDKAEDWMRQDSSFRVSLNSLVLTQKWALCILLQLQENLPQKMFAASGGIKHTINPVYPSSNTLVEMTLGMKKLKEEMEGVVKELAENNHLLERFGALTMDGGPRNVDCI</sequence>
<reference evidence="10" key="3">
    <citation type="submission" date="2025-09" db="UniProtKB">
        <authorList>
            <consortium name="Ensembl"/>
        </authorList>
    </citation>
    <scope>IDENTIFICATION</scope>
</reference>
<keyword evidence="3" id="KW-0723">Serine/threonine-protein kinase</keyword>
<dbReference type="Pfam" id="PF18394">
    <property type="entry name" value="TBK1_CCD1"/>
    <property type="match status" value="1"/>
</dbReference>
<evidence type="ECO:0000256" key="4">
    <source>
        <dbReference type="ARBA" id="ARBA00022679"/>
    </source>
</evidence>
<name>A0A670JPR0_PODMU</name>
<dbReference type="GO" id="GO:0006950">
    <property type="term" value="P:response to stress"/>
    <property type="evidence" value="ECO:0007669"/>
    <property type="project" value="UniProtKB-ARBA"/>
</dbReference>
<dbReference type="InterPro" id="IPR041309">
    <property type="entry name" value="TBK1_CC1"/>
</dbReference>
<dbReference type="Pfam" id="PF18396">
    <property type="entry name" value="TBK1_ULD"/>
    <property type="match status" value="1"/>
</dbReference>
<dbReference type="Proteomes" id="UP000472272">
    <property type="component" value="Chromosome 10"/>
</dbReference>
<dbReference type="InterPro" id="IPR000719">
    <property type="entry name" value="Prot_kinase_dom"/>
</dbReference>
<dbReference type="CDD" id="cd13988">
    <property type="entry name" value="STKc_TBK1"/>
    <property type="match status" value="1"/>
</dbReference>
<dbReference type="Gene3D" id="3.30.200.20">
    <property type="entry name" value="Phosphorylase Kinase, domain 1"/>
    <property type="match status" value="1"/>
</dbReference>
<dbReference type="FunFam" id="1.20.1270.420:FF:000001">
    <property type="entry name" value="Serine/threonine-protein kinase TBK1"/>
    <property type="match status" value="1"/>
</dbReference>
<proteinExistence type="predicted"/>
<keyword evidence="4" id="KW-0808">Transferase</keyword>